<dbReference type="EMBL" id="JARGEI010000002">
    <property type="protein sequence ID" value="KAJ8735176.1"/>
    <property type="molecule type" value="Genomic_DNA"/>
</dbReference>
<feature type="compositionally biased region" description="Acidic residues" evidence="1">
    <location>
        <begin position="188"/>
        <end position="203"/>
    </location>
</feature>
<accession>A0AAD8E0Y8</accession>
<dbReference type="PANTHER" id="PTHR14659:SF1">
    <property type="entry name" value="ALPHA- AND GAMMA-ADAPTIN-BINDING PROTEIN P34"/>
    <property type="match status" value="1"/>
</dbReference>
<keyword evidence="3" id="KW-1185">Reference proteome</keyword>
<protein>
    <submittedName>
        <fullName evidence="2">Uncharacterized protein</fullName>
    </submittedName>
</protein>
<dbReference type="Proteomes" id="UP001231518">
    <property type="component" value="Chromosome 2"/>
</dbReference>
<dbReference type="PANTHER" id="PTHR14659">
    <property type="entry name" value="ALPHA- AND GAMMA-ADAPTIN-BINDING PROTEIN P34"/>
    <property type="match status" value="1"/>
</dbReference>
<proteinExistence type="predicted"/>
<gene>
    <name evidence="2" type="ORF">PYW07_006796</name>
</gene>
<evidence type="ECO:0000313" key="3">
    <source>
        <dbReference type="Proteomes" id="UP001231518"/>
    </source>
</evidence>
<comment type="caution">
    <text evidence="2">The sequence shown here is derived from an EMBL/GenBank/DDBJ whole genome shotgun (WGS) entry which is preliminary data.</text>
</comment>
<dbReference type="InterPro" id="IPR019341">
    <property type="entry name" value="Alpha/Gamma-adaptin-bd_p34"/>
</dbReference>
<feature type="region of interest" description="Disordered" evidence="1">
    <location>
        <begin position="175"/>
        <end position="209"/>
    </location>
</feature>
<name>A0AAD8E0Y8_MYTSE</name>
<evidence type="ECO:0000313" key="2">
    <source>
        <dbReference type="EMBL" id="KAJ8735176.1"/>
    </source>
</evidence>
<dbReference type="AlphaFoldDB" id="A0AAD8E0Y8"/>
<sequence length="265" mass="28033">MSKLDTLPVILVSAVNESAATALISELIDNDVTDDYLKDAQCLDRVWRLANKYYTVNVRVHAVTDNGRLEVNPDDIEAHVIHITKEEVADEALSVARAEARAGGGAWRRAGVRLLLADAAAEPGALGAWAGRQRADCVPLRAPPADAAAPFAERAGLERAREALHAHAWRGLQRTDRTHFIAPPDSAADSDESACSDESDSEAEERRAVEQAEAFAAALGALGPALAARAAPAGPADGPPELRREQAEALVLAFCRALGLDPAAC</sequence>
<reference evidence="2" key="1">
    <citation type="submission" date="2023-03" db="EMBL/GenBank/DDBJ databases">
        <title>Chromosome-level genomes of two armyworms, Mythimna separata and Mythimna loreyi, provide insights into the biosynthesis and reception of sex pheromones.</title>
        <authorList>
            <person name="Zhao H."/>
        </authorList>
    </citation>
    <scope>NUCLEOTIDE SEQUENCE</scope>
    <source>
        <strain evidence="2">BeijingLab</strain>
        <tissue evidence="2">Pupa</tissue>
    </source>
</reference>
<evidence type="ECO:0000256" key="1">
    <source>
        <dbReference type="SAM" id="MobiDB-lite"/>
    </source>
</evidence>
<organism evidence="2 3">
    <name type="scientific">Mythimna separata</name>
    <name type="common">Oriental armyworm</name>
    <name type="synonym">Pseudaletia separata</name>
    <dbReference type="NCBI Taxonomy" id="271217"/>
    <lineage>
        <taxon>Eukaryota</taxon>
        <taxon>Metazoa</taxon>
        <taxon>Ecdysozoa</taxon>
        <taxon>Arthropoda</taxon>
        <taxon>Hexapoda</taxon>
        <taxon>Insecta</taxon>
        <taxon>Pterygota</taxon>
        <taxon>Neoptera</taxon>
        <taxon>Endopterygota</taxon>
        <taxon>Lepidoptera</taxon>
        <taxon>Glossata</taxon>
        <taxon>Ditrysia</taxon>
        <taxon>Noctuoidea</taxon>
        <taxon>Noctuidae</taxon>
        <taxon>Noctuinae</taxon>
        <taxon>Hadenini</taxon>
        <taxon>Mythimna</taxon>
    </lineage>
</organism>